<name>A0AAN7W3I1_9PEZI</name>
<comment type="caution">
    <text evidence="3">The sequence shown here is derived from an EMBL/GenBank/DDBJ whole genome shotgun (WGS) entry which is preliminary data.</text>
</comment>
<sequence>MGTLDRWIGVLVGDAVTDLLIVAFAGSIILRTKAALIICSVCVWAGLRLLSVNDQKFTHDPTLAMWLFIALTQVQVMLALLSAAFPGLRQALQDLATRYEAPSNSRSGSKHDDSSRHDGSFILAKLNPKRHASQAMVWSTGKSSHTGKSNTPAIDPGDGGSQDGIIRQDDFEVQYGISEASYGHTEGESRPW</sequence>
<gene>
    <name evidence="3" type="ORF">LTR97_008477</name>
</gene>
<proteinExistence type="predicted"/>
<reference evidence="3" key="1">
    <citation type="submission" date="2023-08" db="EMBL/GenBank/DDBJ databases">
        <title>Black Yeasts Isolated from many extreme environments.</title>
        <authorList>
            <person name="Coleine C."/>
            <person name="Stajich J.E."/>
            <person name="Selbmann L."/>
        </authorList>
    </citation>
    <scope>NUCLEOTIDE SEQUENCE</scope>
    <source>
        <strain evidence="3">CCFEE 5810</strain>
    </source>
</reference>
<keyword evidence="2" id="KW-0472">Membrane</keyword>
<feature type="region of interest" description="Disordered" evidence="1">
    <location>
        <begin position="132"/>
        <end position="169"/>
    </location>
</feature>
<dbReference type="AlphaFoldDB" id="A0AAN7W3I1"/>
<feature type="transmembrane region" description="Helical" evidence="2">
    <location>
        <begin position="63"/>
        <end position="88"/>
    </location>
</feature>
<organism evidence="3 4">
    <name type="scientific">Elasticomyces elasticus</name>
    <dbReference type="NCBI Taxonomy" id="574655"/>
    <lineage>
        <taxon>Eukaryota</taxon>
        <taxon>Fungi</taxon>
        <taxon>Dikarya</taxon>
        <taxon>Ascomycota</taxon>
        <taxon>Pezizomycotina</taxon>
        <taxon>Dothideomycetes</taxon>
        <taxon>Dothideomycetidae</taxon>
        <taxon>Mycosphaerellales</taxon>
        <taxon>Teratosphaeriaceae</taxon>
        <taxon>Elasticomyces</taxon>
    </lineage>
</organism>
<keyword evidence="2" id="KW-1133">Transmembrane helix</keyword>
<dbReference type="EMBL" id="JAVRQU010000013">
    <property type="protein sequence ID" value="KAK5696057.1"/>
    <property type="molecule type" value="Genomic_DNA"/>
</dbReference>
<accession>A0AAN7W3I1</accession>
<dbReference type="Proteomes" id="UP001310594">
    <property type="component" value="Unassembled WGS sequence"/>
</dbReference>
<evidence type="ECO:0000313" key="4">
    <source>
        <dbReference type="Proteomes" id="UP001310594"/>
    </source>
</evidence>
<feature type="transmembrane region" description="Helical" evidence="2">
    <location>
        <begin position="6"/>
        <end position="27"/>
    </location>
</feature>
<evidence type="ECO:0000256" key="2">
    <source>
        <dbReference type="SAM" id="Phobius"/>
    </source>
</evidence>
<protein>
    <submittedName>
        <fullName evidence="3">Uncharacterized protein</fullName>
    </submittedName>
</protein>
<evidence type="ECO:0000256" key="1">
    <source>
        <dbReference type="SAM" id="MobiDB-lite"/>
    </source>
</evidence>
<feature type="transmembrane region" description="Helical" evidence="2">
    <location>
        <begin position="34"/>
        <end position="51"/>
    </location>
</feature>
<evidence type="ECO:0000313" key="3">
    <source>
        <dbReference type="EMBL" id="KAK5696057.1"/>
    </source>
</evidence>
<keyword evidence="2" id="KW-0812">Transmembrane</keyword>
<feature type="compositionally biased region" description="Polar residues" evidence="1">
    <location>
        <begin position="136"/>
        <end position="152"/>
    </location>
</feature>